<proteinExistence type="inferred from homology"/>
<evidence type="ECO:0000256" key="11">
    <source>
        <dbReference type="ARBA" id="ARBA00023033"/>
    </source>
</evidence>
<keyword evidence="7 14" id="KW-1133">Transmembrane helix</keyword>
<comment type="subcellular location">
    <subcellularLocation>
        <location evidence="2">Membrane</location>
    </subcellularLocation>
</comment>
<accession>A0A8A3PHC8</accession>
<evidence type="ECO:0000256" key="8">
    <source>
        <dbReference type="ARBA" id="ARBA00023002"/>
    </source>
</evidence>
<evidence type="ECO:0008006" key="17">
    <source>
        <dbReference type="Google" id="ProtNLM"/>
    </source>
</evidence>
<protein>
    <recommendedName>
        <fullName evidence="17">Cytochrome P450</fullName>
    </recommendedName>
</protein>
<evidence type="ECO:0000256" key="1">
    <source>
        <dbReference type="ARBA" id="ARBA00001971"/>
    </source>
</evidence>
<keyword evidence="16" id="KW-1185">Reference proteome</keyword>
<dbReference type="OrthoDB" id="1844152at2759"/>
<comment type="cofactor">
    <cofactor evidence="1">
        <name>heme</name>
        <dbReference type="ChEBI" id="CHEBI:30413"/>
    </cofactor>
</comment>
<dbReference type="GO" id="GO:0005506">
    <property type="term" value="F:iron ion binding"/>
    <property type="evidence" value="ECO:0007669"/>
    <property type="project" value="InterPro"/>
</dbReference>
<dbReference type="Gene3D" id="1.10.630.10">
    <property type="entry name" value="Cytochrome P450"/>
    <property type="match status" value="1"/>
</dbReference>
<dbReference type="InterPro" id="IPR001128">
    <property type="entry name" value="Cyt_P450"/>
</dbReference>
<dbReference type="Pfam" id="PF00067">
    <property type="entry name" value="p450"/>
    <property type="match status" value="1"/>
</dbReference>
<evidence type="ECO:0000256" key="5">
    <source>
        <dbReference type="ARBA" id="ARBA00022692"/>
    </source>
</evidence>
<evidence type="ECO:0000256" key="4">
    <source>
        <dbReference type="ARBA" id="ARBA00022617"/>
    </source>
</evidence>
<evidence type="ECO:0000256" key="14">
    <source>
        <dbReference type="SAM" id="Phobius"/>
    </source>
</evidence>
<dbReference type="PANTHER" id="PTHR46206">
    <property type="entry name" value="CYTOCHROME P450"/>
    <property type="match status" value="1"/>
</dbReference>
<keyword evidence="8" id="KW-0560">Oxidoreductase</keyword>
<reference evidence="15" key="1">
    <citation type="submission" date="2020-10" db="EMBL/GenBank/DDBJ databases">
        <title>Genome Sequence of Monilinia vaccinii-corymbosi Sheds Light on Mummy Berry Disease Infection of Blueberry and Mating Type.</title>
        <authorList>
            <person name="Yow A.G."/>
            <person name="Zhang Y."/>
            <person name="Bansal K."/>
            <person name="Eacker S.M."/>
            <person name="Sullivan S."/>
            <person name="Liachko I."/>
            <person name="Cubeta M.A."/>
            <person name="Rollins J.A."/>
            <person name="Ashrafi H."/>
        </authorList>
    </citation>
    <scope>NUCLEOTIDE SEQUENCE</scope>
    <source>
        <strain evidence="15">RL-1</strain>
    </source>
</reference>
<evidence type="ECO:0000313" key="15">
    <source>
        <dbReference type="EMBL" id="QSZ34439.1"/>
    </source>
</evidence>
<evidence type="ECO:0000256" key="12">
    <source>
        <dbReference type="ARBA" id="ARBA00023136"/>
    </source>
</evidence>
<evidence type="ECO:0000256" key="3">
    <source>
        <dbReference type="ARBA" id="ARBA00010617"/>
    </source>
</evidence>
<dbReference type="GO" id="GO:0016705">
    <property type="term" value="F:oxidoreductase activity, acting on paired donors, with incorporation or reduction of molecular oxygen"/>
    <property type="evidence" value="ECO:0007669"/>
    <property type="project" value="InterPro"/>
</dbReference>
<dbReference type="GO" id="GO:0020037">
    <property type="term" value="F:heme binding"/>
    <property type="evidence" value="ECO:0007669"/>
    <property type="project" value="InterPro"/>
</dbReference>
<evidence type="ECO:0000256" key="6">
    <source>
        <dbReference type="ARBA" id="ARBA00022723"/>
    </source>
</evidence>
<sequence>MSADVPIHQHADDSRRSGKLSELQIMSGQDSSEKRFSMPWAIHRSWKSEAASYQSLNEFLDHGVERLHLTATIPFPPSSTSADTRPIYSNSVGTSRPKLALALALHYLHFLDLARSDYTLAVLVESPCHLQVPPEHKGPKSEAFRVMVGVLKNKLRANIPELSDSFWKRVKDATELEMRPLSSTNENETQNPWRKVRVMPALLRIFTRVNLIVFMGQEHADRADVYDDVMMFFFSCAKAFPILGMVPRFLLPYIGLLAMGLGRTRQKVYDLFVLLTRQAIDKIPIDAKLPTPSNIAHWAAEMTRCKDVFAIAKITLGLLFASAFQVPMVAQFCIHSLCTHPEYHKRLRAEALQYRDASFSATNQEMPLLDSFIKETARLTPGIILSAPRTVMIPFTSAEGYHVPTGNWLAIPQVSLMQDPKIWAHAPSLCGFRFVDETGVSKTRFTHPNYEFPFWGSIRHAYPARFYVCVVLKMILSYIMVEYELELMDAERAPFVTFGMIRLPNPFMCILVRRRVA</sequence>
<dbReference type="AlphaFoldDB" id="A0A8A3PHC8"/>
<evidence type="ECO:0000256" key="13">
    <source>
        <dbReference type="SAM" id="MobiDB-lite"/>
    </source>
</evidence>
<dbReference type="Proteomes" id="UP000672032">
    <property type="component" value="Chromosome 4"/>
</dbReference>
<keyword evidence="5 14" id="KW-0812">Transmembrane</keyword>
<dbReference type="CDD" id="cd11041">
    <property type="entry name" value="CYP503A1-like"/>
    <property type="match status" value="1"/>
</dbReference>
<feature type="region of interest" description="Disordered" evidence="13">
    <location>
        <begin position="1"/>
        <end position="30"/>
    </location>
</feature>
<dbReference type="GO" id="GO:0004497">
    <property type="term" value="F:monooxygenase activity"/>
    <property type="evidence" value="ECO:0007669"/>
    <property type="project" value="UniProtKB-KW"/>
</dbReference>
<keyword evidence="6" id="KW-0479">Metal-binding</keyword>
<dbReference type="SUPFAM" id="SSF48264">
    <property type="entry name" value="Cytochrome P450"/>
    <property type="match status" value="1"/>
</dbReference>
<gene>
    <name evidence="15" type="ORF">DSL72_006031</name>
</gene>
<dbReference type="InterPro" id="IPR036396">
    <property type="entry name" value="Cyt_P450_sf"/>
</dbReference>
<feature type="transmembrane region" description="Helical" evidence="14">
    <location>
        <begin position="239"/>
        <end position="261"/>
    </location>
</feature>
<keyword evidence="4" id="KW-0349">Heme</keyword>
<evidence type="ECO:0000256" key="9">
    <source>
        <dbReference type="ARBA" id="ARBA00023004"/>
    </source>
</evidence>
<evidence type="ECO:0000256" key="10">
    <source>
        <dbReference type="ARBA" id="ARBA00023026"/>
    </source>
</evidence>
<keyword evidence="9" id="KW-0408">Iron</keyword>
<comment type="similarity">
    <text evidence="3">Belongs to the cytochrome P450 family.</text>
</comment>
<dbReference type="EMBL" id="CP063408">
    <property type="protein sequence ID" value="QSZ34439.1"/>
    <property type="molecule type" value="Genomic_DNA"/>
</dbReference>
<evidence type="ECO:0000256" key="7">
    <source>
        <dbReference type="ARBA" id="ARBA00022989"/>
    </source>
</evidence>
<dbReference type="GO" id="GO:0016020">
    <property type="term" value="C:membrane"/>
    <property type="evidence" value="ECO:0007669"/>
    <property type="project" value="UniProtKB-SubCell"/>
</dbReference>
<keyword evidence="10" id="KW-0843">Virulence</keyword>
<name>A0A8A3PHC8_9HELO</name>
<keyword evidence="12 14" id="KW-0472">Membrane</keyword>
<evidence type="ECO:0000256" key="2">
    <source>
        <dbReference type="ARBA" id="ARBA00004370"/>
    </source>
</evidence>
<organism evidence="15 16">
    <name type="scientific">Monilinia vaccinii-corymbosi</name>
    <dbReference type="NCBI Taxonomy" id="61207"/>
    <lineage>
        <taxon>Eukaryota</taxon>
        <taxon>Fungi</taxon>
        <taxon>Dikarya</taxon>
        <taxon>Ascomycota</taxon>
        <taxon>Pezizomycotina</taxon>
        <taxon>Leotiomycetes</taxon>
        <taxon>Helotiales</taxon>
        <taxon>Sclerotiniaceae</taxon>
        <taxon>Monilinia</taxon>
    </lineage>
</organism>
<dbReference type="PANTHER" id="PTHR46206:SF5">
    <property type="entry name" value="P450, PUTATIVE (EUROFUNG)-RELATED"/>
    <property type="match status" value="1"/>
</dbReference>
<feature type="compositionally biased region" description="Basic and acidic residues" evidence="13">
    <location>
        <begin position="7"/>
        <end position="16"/>
    </location>
</feature>
<keyword evidence="11" id="KW-0503">Monooxygenase</keyword>
<evidence type="ECO:0000313" key="16">
    <source>
        <dbReference type="Proteomes" id="UP000672032"/>
    </source>
</evidence>